<dbReference type="InterPro" id="IPR050127">
    <property type="entry name" value="Serine_Proteases_S1"/>
</dbReference>
<dbReference type="InterPro" id="IPR008037">
    <property type="entry name" value="Pacifastin_dom"/>
</dbReference>
<feature type="domain" description="Peptidase S1" evidence="9">
    <location>
        <begin position="1"/>
        <end position="76"/>
    </location>
</feature>
<dbReference type="Pfam" id="PF05375">
    <property type="entry name" value="Pacifastin_I"/>
    <property type="match status" value="1"/>
</dbReference>
<dbReference type="GO" id="GO:0005615">
    <property type="term" value="C:extracellular space"/>
    <property type="evidence" value="ECO:0007669"/>
    <property type="project" value="TreeGrafter"/>
</dbReference>
<dbReference type="GO" id="GO:0006508">
    <property type="term" value="P:proteolysis"/>
    <property type="evidence" value="ECO:0007669"/>
    <property type="project" value="UniProtKB-KW"/>
</dbReference>
<accession>A0A0D3L0M0</accession>
<evidence type="ECO:0000256" key="6">
    <source>
        <dbReference type="ARBA" id="ARBA00023157"/>
    </source>
</evidence>
<feature type="domain" description="Pacifastin" evidence="10">
    <location>
        <begin position="202"/>
        <end position="241"/>
    </location>
</feature>
<dbReference type="SUPFAM" id="SSF50494">
    <property type="entry name" value="Trypsin-like serine proteases"/>
    <property type="match status" value="1"/>
</dbReference>
<dbReference type="STRING" id="2903.R1FR25"/>
<dbReference type="HOGENOM" id="CLU_742761_0_0_1"/>
<reference evidence="11" key="2">
    <citation type="submission" date="2024-10" db="UniProtKB">
        <authorList>
            <consortium name="EnsemblProtists"/>
        </authorList>
    </citation>
    <scope>IDENTIFICATION</scope>
</reference>
<keyword evidence="3" id="KW-0645">Protease</keyword>
<evidence type="ECO:0000259" key="9">
    <source>
        <dbReference type="PROSITE" id="PS50240"/>
    </source>
</evidence>
<keyword evidence="5" id="KW-0378">Hydrolase</keyword>
<evidence type="ECO:0000313" key="11">
    <source>
        <dbReference type="EnsemblProtists" id="EOD41555"/>
    </source>
</evidence>
<reference evidence="12" key="1">
    <citation type="journal article" date="2013" name="Nature">
        <title>Pan genome of the phytoplankton Emiliania underpins its global distribution.</title>
        <authorList>
            <person name="Read B.A."/>
            <person name="Kegel J."/>
            <person name="Klute M.J."/>
            <person name="Kuo A."/>
            <person name="Lefebvre S.C."/>
            <person name="Maumus F."/>
            <person name="Mayer C."/>
            <person name="Miller J."/>
            <person name="Monier A."/>
            <person name="Salamov A."/>
            <person name="Young J."/>
            <person name="Aguilar M."/>
            <person name="Claverie J.M."/>
            <person name="Frickenhaus S."/>
            <person name="Gonzalez K."/>
            <person name="Herman E.K."/>
            <person name="Lin Y.C."/>
            <person name="Napier J."/>
            <person name="Ogata H."/>
            <person name="Sarno A.F."/>
            <person name="Shmutz J."/>
            <person name="Schroeder D."/>
            <person name="de Vargas C."/>
            <person name="Verret F."/>
            <person name="von Dassow P."/>
            <person name="Valentin K."/>
            <person name="Van de Peer Y."/>
            <person name="Wheeler G."/>
            <person name="Dacks J.B."/>
            <person name="Delwiche C.F."/>
            <person name="Dyhrman S.T."/>
            <person name="Glockner G."/>
            <person name="John U."/>
            <person name="Richards T."/>
            <person name="Worden A.Z."/>
            <person name="Zhang X."/>
            <person name="Grigoriev I.V."/>
            <person name="Allen A.E."/>
            <person name="Bidle K."/>
            <person name="Borodovsky M."/>
            <person name="Bowler C."/>
            <person name="Brownlee C."/>
            <person name="Cock J.M."/>
            <person name="Elias M."/>
            <person name="Gladyshev V.N."/>
            <person name="Groth M."/>
            <person name="Guda C."/>
            <person name="Hadaegh A."/>
            <person name="Iglesias-Rodriguez M.D."/>
            <person name="Jenkins J."/>
            <person name="Jones B.M."/>
            <person name="Lawson T."/>
            <person name="Leese F."/>
            <person name="Lindquist E."/>
            <person name="Lobanov A."/>
            <person name="Lomsadze A."/>
            <person name="Malik S.B."/>
            <person name="Marsh M.E."/>
            <person name="Mackinder L."/>
            <person name="Mock T."/>
            <person name="Mueller-Roeber B."/>
            <person name="Pagarete A."/>
            <person name="Parker M."/>
            <person name="Probert I."/>
            <person name="Quesneville H."/>
            <person name="Raines C."/>
            <person name="Rensing S.A."/>
            <person name="Riano-Pachon D.M."/>
            <person name="Richier S."/>
            <person name="Rokitta S."/>
            <person name="Shiraiwa Y."/>
            <person name="Soanes D.M."/>
            <person name="van der Giezen M."/>
            <person name="Wahlund T.M."/>
            <person name="Williams B."/>
            <person name="Wilson W."/>
            <person name="Wolfe G."/>
            <person name="Wurch L.L."/>
        </authorList>
    </citation>
    <scope>NUCLEOTIDE SEQUENCE</scope>
</reference>
<dbReference type="PROSITE" id="PS00135">
    <property type="entry name" value="TRYPSIN_SER"/>
    <property type="match status" value="1"/>
</dbReference>
<dbReference type="FunFam" id="2.40.10.10:FF:000054">
    <property type="entry name" value="Complement C1r subcomponent"/>
    <property type="match status" value="1"/>
</dbReference>
<feature type="region of interest" description="Disordered" evidence="8">
    <location>
        <begin position="251"/>
        <end position="273"/>
    </location>
</feature>
<keyword evidence="12" id="KW-1185">Reference proteome</keyword>
<dbReference type="AlphaFoldDB" id="A0A0D3L0M0"/>
<dbReference type="KEGG" id="ehx:EMIHUDRAFT_193909"/>
<keyword evidence="7" id="KW-0325">Glycoprotein</keyword>
<dbReference type="InterPro" id="IPR033116">
    <property type="entry name" value="TRYPSIN_SER"/>
</dbReference>
<keyword evidence="2" id="KW-0964">Secreted</keyword>
<dbReference type="PANTHER" id="PTHR24264:SF65">
    <property type="entry name" value="SRCR DOMAIN-CONTAINING PROTEIN"/>
    <property type="match status" value="1"/>
</dbReference>
<evidence type="ECO:0000256" key="8">
    <source>
        <dbReference type="SAM" id="MobiDB-lite"/>
    </source>
</evidence>
<keyword evidence="6" id="KW-1015">Disulfide bond</keyword>
<dbReference type="InterPro" id="IPR009003">
    <property type="entry name" value="Peptidase_S1_PA"/>
</dbReference>
<sequence length="373" mass="38405">MYGSDYFPDSMLCAGRTGLDSCQGDSGGPLFGVSVATGERTLVGVVSWGYGCGDNGYPGIYTRVQAYTDWICANTGGAVCSGGVGASEAPPPAPSTSAATYFLGCGRAGWCPRAEGWRSQTEMHAVRCCADSHVSGWAKRGGCSVWTESDLGSLGGCQHNKTHAEATAICIGAGARLCTAAELQDNCAYGTGCGHDSALVWARDCEPGTIFAALDGCNTCTCPSSGDPAQAPCTEIACDSALVRGSDEYNPTRPPVVDEYNPTRPPVVDDASNPPPSIRVAADGCPHRGEAHARAELLVTDFAYVRCCTGAGSEVRCVSKRAGGECLGSSRYSDADRACAGLGGRLCTPPELEAGVCCSTGCGYDGKRVWSST</sequence>
<evidence type="ECO:0000256" key="5">
    <source>
        <dbReference type="ARBA" id="ARBA00022801"/>
    </source>
</evidence>
<dbReference type="RefSeq" id="XP_005793984.1">
    <property type="nucleotide sequence ID" value="XM_005793927.1"/>
</dbReference>
<name>A0A0D3L0M0_EMIH1</name>
<dbReference type="Gene3D" id="2.40.10.10">
    <property type="entry name" value="Trypsin-like serine proteases"/>
    <property type="match status" value="1"/>
</dbReference>
<protein>
    <recommendedName>
        <fullName evidence="13">Peptidase S1 domain-containing protein</fullName>
    </recommendedName>
</protein>
<dbReference type="GO" id="GO:0004252">
    <property type="term" value="F:serine-type endopeptidase activity"/>
    <property type="evidence" value="ECO:0007669"/>
    <property type="project" value="InterPro"/>
</dbReference>
<dbReference type="eggNOG" id="KOG3627">
    <property type="taxonomic scope" value="Eukaryota"/>
</dbReference>
<dbReference type="PANTHER" id="PTHR24264">
    <property type="entry name" value="TRYPSIN-RELATED"/>
    <property type="match status" value="1"/>
</dbReference>
<dbReference type="PROSITE" id="PS51446">
    <property type="entry name" value="PACIFASTIN"/>
    <property type="match status" value="1"/>
</dbReference>
<evidence type="ECO:0000256" key="4">
    <source>
        <dbReference type="ARBA" id="ARBA00022729"/>
    </source>
</evidence>
<dbReference type="InterPro" id="IPR043504">
    <property type="entry name" value="Peptidase_S1_PA_chymotrypsin"/>
</dbReference>
<keyword evidence="4" id="KW-0732">Signal</keyword>
<evidence type="ECO:0008006" key="13">
    <source>
        <dbReference type="Google" id="ProtNLM"/>
    </source>
</evidence>
<dbReference type="PROSITE" id="PS50240">
    <property type="entry name" value="TRYPSIN_DOM"/>
    <property type="match status" value="1"/>
</dbReference>
<evidence type="ECO:0000259" key="10">
    <source>
        <dbReference type="PROSITE" id="PS51446"/>
    </source>
</evidence>
<dbReference type="Pfam" id="PF00089">
    <property type="entry name" value="Trypsin"/>
    <property type="match status" value="1"/>
</dbReference>
<dbReference type="InterPro" id="IPR001254">
    <property type="entry name" value="Trypsin_dom"/>
</dbReference>
<proteinExistence type="predicted"/>
<comment type="subcellular location">
    <subcellularLocation>
        <location evidence="1">Secreted</location>
    </subcellularLocation>
</comment>
<dbReference type="PaxDb" id="2903-EOD41555"/>
<evidence type="ECO:0000313" key="12">
    <source>
        <dbReference type="Proteomes" id="UP000013827"/>
    </source>
</evidence>
<dbReference type="Proteomes" id="UP000013827">
    <property type="component" value="Unassembled WGS sequence"/>
</dbReference>
<organism evidence="11 12">
    <name type="scientific">Emiliania huxleyi (strain CCMP1516)</name>
    <dbReference type="NCBI Taxonomy" id="280463"/>
    <lineage>
        <taxon>Eukaryota</taxon>
        <taxon>Haptista</taxon>
        <taxon>Haptophyta</taxon>
        <taxon>Prymnesiophyceae</taxon>
        <taxon>Isochrysidales</taxon>
        <taxon>Noelaerhabdaceae</taxon>
        <taxon>Emiliania</taxon>
    </lineage>
</organism>
<evidence type="ECO:0000256" key="7">
    <source>
        <dbReference type="ARBA" id="ARBA00023180"/>
    </source>
</evidence>
<evidence type="ECO:0000256" key="3">
    <source>
        <dbReference type="ARBA" id="ARBA00022670"/>
    </source>
</evidence>
<dbReference type="EnsemblProtists" id="EOD41555">
    <property type="protein sequence ID" value="EOD41555"/>
    <property type="gene ID" value="EMIHUDRAFT_193909"/>
</dbReference>
<dbReference type="GO" id="GO:0030414">
    <property type="term" value="F:peptidase inhibitor activity"/>
    <property type="evidence" value="ECO:0007669"/>
    <property type="project" value="InterPro"/>
</dbReference>
<evidence type="ECO:0000256" key="1">
    <source>
        <dbReference type="ARBA" id="ARBA00004613"/>
    </source>
</evidence>
<evidence type="ECO:0000256" key="2">
    <source>
        <dbReference type="ARBA" id="ARBA00022525"/>
    </source>
</evidence>
<dbReference type="GeneID" id="17286825"/>